<dbReference type="Proteomes" id="UP000499080">
    <property type="component" value="Unassembled WGS sequence"/>
</dbReference>
<protein>
    <submittedName>
        <fullName evidence="1">Uncharacterized protein</fullName>
    </submittedName>
</protein>
<dbReference type="EMBL" id="BGPR01002961">
    <property type="protein sequence ID" value="GBM81708.1"/>
    <property type="molecule type" value="Genomic_DNA"/>
</dbReference>
<organism evidence="1 2">
    <name type="scientific">Araneus ventricosus</name>
    <name type="common">Orbweaver spider</name>
    <name type="synonym">Epeira ventricosa</name>
    <dbReference type="NCBI Taxonomy" id="182803"/>
    <lineage>
        <taxon>Eukaryota</taxon>
        <taxon>Metazoa</taxon>
        <taxon>Ecdysozoa</taxon>
        <taxon>Arthropoda</taxon>
        <taxon>Chelicerata</taxon>
        <taxon>Arachnida</taxon>
        <taxon>Araneae</taxon>
        <taxon>Araneomorphae</taxon>
        <taxon>Entelegynae</taxon>
        <taxon>Araneoidea</taxon>
        <taxon>Araneidae</taxon>
        <taxon>Araneus</taxon>
    </lineage>
</organism>
<keyword evidence="2" id="KW-1185">Reference proteome</keyword>
<proteinExistence type="predicted"/>
<dbReference type="AlphaFoldDB" id="A0A4Y2IUX9"/>
<name>A0A4Y2IUX9_ARAVE</name>
<evidence type="ECO:0000313" key="1">
    <source>
        <dbReference type="EMBL" id="GBM81708.1"/>
    </source>
</evidence>
<sequence length="156" mass="17788">MRDIIAKKSPLRDYSRAAQCVLFGLATSATQGNKILIVNNAIYWQVAVMTIEKAVFLRSQNNAIYWQVAVMTVEKAVFLRSQRTISLPPLLRVDNLFYAHTGWVIGLPRRRKVLFFCSQNRREDSAHYTGSSALTLPRSWFHQILCGPGSFMHISK</sequence>
<accession>A0A4Y2IUX9</accession>
<comment type="caution">
    <text evidence="1">The sequence shown here is derived from an EMBL/GenBank/DDBJ whole genome shotgun (WGS) entry which is preliminary data.</text>
</comment>
<evidence type="ECO:0000313" key="2">
    <source>
        <dbReference type="Proteomes" id="UP000499080"/>
    </source>
</evidence>
<gene>
    <name evidence="1" type="ORF">AVEN_92830_1</name>
</gene>
<reference evidence="1 2" key="1">
    <citation type="journal article" date="2019" name="Sci. Rep.">
        <title>Orb-weaving spider Araneus ventricosus genome elucidates the spidroin gene catalogue.</title>
        <authorList>
            <person name="Kono N."/>
            <person name="Nakamura H."/>
            <person name="Ohtoshi R."/>
            <person name="Moran D.A.P."/>
            <person name="Shinohara A."/>
            <person name="Yoshida Y."/>
            <person name="Fujiwara M."/>
            <person name="Mori M."/>
            <person name="Tomita M."/>
            <person name="Arakawa K."/>
        </authorList>
    </citation>
    <scope>NUCLEOTIDE SEQUENCE [LARGE SCALE GENOMIC DNA]</scope>
</reference>